<comment type="caution">
    <text evidence="2">The sequence shown here is derived from an EMBL/GenBank/DDBJ whole genome shotgun (WGS) entry which is preliminary data.</text>
</comment>
<protein>
    <recommendedName>
        <fullName evidence="4">Helicase XPB/Ssl2 N-terminal domain-containing protein</fullName>
    </recommendedName>
</protein>
<evidence type="ECO:0000256" key="1">
    <source>
        <dbReference type="SAM" id="MobiDB-lite"/>
    </source>
</evidence>
<dbReference type="EMBL" id="QOQW01000005">
    <property type="protein sequence ID" value="RCK80734.1"/>
    <property type="molecule type" value="Genomic_DNA"/>
</dbReference>
<gene>
    <name evidence="2" type="ORF">OZSIB_3047</name>
</gene>
<feature type="compositionally biased region" description="Polar residues" evidence="1">
    <location>
        <begin position="145"/>
        <end position="158"/>
    </location>
</feature>
<proteinExistence type="predicted"/>
<sequence length="766" mass="85558">MAPFTFPRDLLQQQTADILKKVASQLKVGLGPMPKAQLVDFLTDYLSEKLPELVQGLTTKERLFLAEAAYGNGYVDPEIFQAKYGRRAPTLPTSVSRWEKEVPVGKTSEGPDFHSIFSDPEPWEEELDRFHYEIFPFRRRRKTPKTSQEPGSIGSDQNPSEEKSEVVEQESAPAAASSYQPLEKEPDETDVIARQRVNYGKETYERITYRGPNYLLTLFFERPSRYASPVMPAVLRDKLRKLLLKPPTFECPTRSELPSHQTMTLEVLDSKVDVDIRVFTGEPQVFAEISRVLAVIRTGKVKVSPATGRPTPAGLKALASALVLPEWNLAPSPEPGQDPEKKQPRSDLSTLRGPGGHAIDLHDIDADESERSSTNGASNEEAEGVDASEGNKNLPGRAYAWSIVVQQAQWAKPKGSMLVLTKLGEAVAAGPTPEHLRQALRALELDQDWDELTQVQGLRGLKGKGQRWLRPLSERRGPVVQTLRELPIGKWVSIADFERFMLASEHRMAVAEDDRGVMSLYFGSADYGYLTDEETLGRWILRVFLMQRLAPLGVIDIGYTNPHGLDPELDSLWGTDDHDFFTPCDGLLYVRLTNLGAYCLGKTDTYEAPVVERPRYLRVLPNLEIVPTKLATAPLEDALFLDRFAKRQGSTWIISPASVLAFLEEGGKLEEIPRFLEQRADQALPDTVRQLLTDTGRRATVLGEPEAALLIPVNDTHVAHLIAHDPKAREVCRLAGDRHLVVLEKNRRGFAAALRRLGFLPPPALR</sequence>
<name>A0A367ZRG7_9BACT</name>
<dbReference type="AlphaFoldDB" id="A0A367ZRG7"/>
<reference evidence="2 3" key="1">
    <citation type="submission" date="2018-05" db="EMBL/GenBank/DDBJ databases">
        <title>A metagenomic window into the 2 km-deep terrestrial subsurface aquifer revealed taxonomically and functionally diverse microbial community comprising novel uncultured bacterial lineages.</title>
        <authorList>
            <person name="Kadnikov V.V."/>
            <person name="Mardanov A.V."/>
            <person name="Beletsky A.V."/>
            <person name="Banks D."/>
            <person name="Pimenov N.V."/>
            <person name="Frank Y.A."/>
            <person name="Karnachuk O.V."/>
            <person name="Ravin N.V."/>
        </authorList>
    </citation>
    <scope>NUCLEOTIDE SEQUENCE [LARGE SCALE GENOMIC DNA]</scope>
    <source>
        <strain evidence="2">BY5</strain>
    </source>
</reference>
<feature type="region of interest" description="Disordered" evidence="1">
    <location>
        <begin position="328"/>
        <end position="391"/>
    </location>
</feature>
<organism evidence="2 3">
    <name type="scientific">Candidatus Ozemobacter sibiricus</name>
    <dbReference type="NCBI Taxonomy" id="2268124"/>
    <lineage>
        <taxon>Bacteria</taxon>
        <taxon>Candidatus Ozemobacteria</taxon>
        <taxon>Candidatus Ozemobacterales</taxon>
        <taxon>Candidatus Ozemobacteraceae</taxon>
        <taxon>Candidatus Ozemobacter</taxon>
    </lineage>
</organism>
<accession>A0A367ZRG7</accession>
<evidence type="ECO:0008006" key="4">
    <source>
        <dbReference type="Google" id="ProtNLM"/>
    </source>
</evidence>
<dbReference type="Proteomes" id="UP000252355">
    <property type="component" value="Unassembled WGS sequence"/>
</dbReference>
<evidence type="ECO:0000313" key="3">
    <source>
        <dbReference type="Proteomes" id="UP000252355"/>
    </source>
</evidence>
<evidence type="ECO:0000313" key="2">
    <source>
        <dbReference type="EMBL" id="RCK80734.1"/>
    </source>
</evidence>
<feature type="region of interest" description="Disordered" evidence="1">
    <location>
        <begin position="141"/>
        <end position="191"/>
    </location>
</feature>